<evidence type="ECO:0000256" key="4">
    <source>
        <dbReference type="ARBA" id="ARBA00023242"/>
    </source>
</evidence>
<evidence type="ECO:0000256" key="2">
    <source>
        <dbReference type="ARBA" id="ARBA00022574"/>
    </source>
</evidence>
<dbReference type="InterPro" id="IPR015943">
    <property type="entry name" value="WD40/YVTN_repeat-like_dom_sf"/>
</dbReference>
<protein>
    <submittedName>
        <fullName evidence="9">WD_REPEATS_REGION domain-containing protein</fullName>
    </submittedName>
</protein>
<evidence type="ECO:0000259" key="6">
    <source>
        <dbReference type="Pfam" id="PF08625"/>
    </source>
</evidence>
<feature type="repeat" description="WD" evidence="5">
    <location>
        <begin position="360"/>
        <end position="402"/>
    </location>
</feature>
<feature type="repeat" description="WD" evidence="5">
    <location>
        <begin position="510"/>
        <end position="551"/>
    </location>
</feature>
<dbReference type="SMART" id="SM00320">
    <property type="entry name" value="WD40"/>
    <property type="match status" value="9"/>
</dbReference>
<evidence type="ECO:0000256" key="1">
    <source>
        <dbReference type="ARBA" id="ARBA00004604"/>
    </source>
</evidence>
<dbReference type="GO" id="GO:0034511">
    <property type="term" value="F:U3 snoRNA binding"/>
    <property type="evidence" value="ECO:0007669"/>
    <property type="project" value="TreeGrafter"/>
</dbReference>
<feature type="repeat" description="WD" evidence="5">
    <location>
        <begin position="111"/>
        <end position="152"/>
    </location>
</feature>
<keyword evidence="3" id="KW-0677">Repeat</keyword>
<dbReference type="SUPFAM" id="SSF50978">
    <property type="entry name" value="WD40 repeat-like"/>
    <property type="match status" value="2"/>
</dbReference>
<feature type="domain" description="U3 small nucleolar RNA-associated protein 13 C-terminal" evidence="6">
    <location>
        <begin position="647"/>
        <end position="780"/>
    </location>
</feature>
<dbReference type="InterPro" id="IPR013934">
    <property type="entry name" value="Utp13_C"/>
</dbReference>
<organism evidence="9">
    <name type="scientific">Anisakis simplex</name>
    <name type="common">Herring worm</name>
    <dbReference type="NCBI Taxonomy" id="6269"/>
    <lineage>
        <taxon>Eukaryota</taxon>
        <taxon>Metazoa</taxon>
        <taxon>Ecdysozoa</taxon>
        <taxon>Nematoda</taxon>
        <taxon>Chromadorea</taxon>
        <taxon>Rhabditida</taxon>
        <taxon>Spirurina</taxon>
        <taxon>Ascaridomorpha</taxon>
        <taxon>Ascaridoidea</taxon>
        <taxon>Anisakidae</taxon>
        <taxon>Anisakis</taxon>
        <taxon>Anisakis simplex complex</taxon>
    </lineage>
</organism>
<dbReference type="CDD" id="cd00200">
    <property type="entry name" value="WD40"/>
    <property type="match status" value="1"/>
</dbReference>
<dbReference type="Gene3D" id="2.130.10.10">
    <property type="entry name" value="YVTN repeat-like/Quinoprotein amine dehydrogenase"/>
    <property type="match status" value="3"/>
</dbReference>
<dbReference type="PANTHER" id="PTHR19854:SF15">
    <property type="entry name" value="TRANSDUCIN BETA-LIKE PROTEIN 3"/>
    <property type="match status" value="1"/>
</dbReference>
<dbReference type="GO" id="GO:0000472">
    <property type="term" value="P:endonucleolytic cleavage to generate mature 5'-end of SSU-rRNA from (SSU-rRNA, 5.8S rRNA, LSU-rRNA)"/>
    <property type="evidence" value="ECO:0007669"/>
    <property type="project" value="TreeGrafter"/>
</dbReference>
<keyword evidence="2 5" id="KW-0853">WD repeat</keyword>
<feature type="repeat" description="WD" evidence="5">
    <location>
        <begin position="464"/>
        <end position="505"/>
    </location>
</feature>
<feature type="repeat" description="WD" evidence="5">
    <location>
        <begin position="410"/>
        <end position="445"/>
    </location>
</feature>
<dbReference type="InterPro" id="IPR036322">
    <property type="entry name" value="WD40_repeat_dom_sf"/>
</dbReference>
<dbReference type="AlphaFoldDB" id="A0A0M3IYE4"/>
<keyword evidence="4" id="KW-0539">Nucleus</keyword>
<evidence type="ECO:0000313" key="9">
    <source>
        <dbReference type="WBParaSite" id="ASIM_0000026601-mRNA-1"/>
    </source>
</evidence>
<dbReference type="OrthoDB" id="5414888at2759"/>
<dbReference type="GO" id="GO:0000480">
    <property type="term" value="P:endonucleolytic cleavage in 5'-ETS of tricistronic rRNA transcript (SSU-rRNA, 5.8S rRNA, LSU-rRNA)"/>
    <property type="evidence" value="ECO:0007669"/>
    <property type="project" value="TreeGrafter"/>
</dbReference>
<dbReference type="WBParaSite" id="ASIM_0000026601-mRNA-1">
    <property type="protein sequence ID" value="ASIM_0000026601-mRNA-1"/>
    <property type="gene ID" value="ASIM_0000026601"/>
</dbReference>
<dbReference type="GO" id="GO:0032040">
    <property type="term" value="C:small-subunit processome"/>
    <property type="evidence" value="ECO:0007669"/>
    <property type="project" value="InterPro"/>
</dbReference>
<dbReference type="Pfam" id="PF00400">
    <property type="entry name" value="WD40"/>
    <property type="match status" value="6"/>
</dbReference>
<accession>A0A0M3IYE4</accession>
<reference evidence="9" key="1">
    <citation type="submission" date="2017-02" db="UniProtKB">
        <authorList>
            <consortium name="WormBaseParasite"/>
        </authorList>
    </citation>
    <scope>IDENTIFICATION</scope>
</reference>
<keyword evidence="8" id="KW-1185">Reference proteome</keyword>
<evidence type="ECO:0000256" key="5">
    <source>
        <dbReference type="PROSITE-ProRule" id="PRU00221"/>
    </source>
</evidence>
<dbReference type="PRINTS" id="PR00320">
    <property type="entry name" value="GPROTEINBRPT"/>
</dbReference>
<dbReference type="GO" id="GO:0030686">
    <property type="term" value="C:90S preribosome"/>
    <property type="evidence" value="ECO:0007669"/>
    <property type="project" value="TreeGrafter"/>
</dbReference>
<evidence type="ECO:0000256" key="3">
    <source>
        <dbReference type="ARBA" id="ARBA00022737"/>
    </source>
</evidence>
<comment type="subcellular location">
    <subcellularLocation>
        <location evidence="1">Nucleus</location>
        <location evidence="1">Nucleolus</location>
    </subcellularLocation>
</comment>
<dbReference type="EMBL" id="UYRR01000068">
    <property type="protein sequence ID" value="VDK17446.1"/>
    <property type="molecule type" value="Genomic_DNA"/>
</dbReference>
<proteinExistence type="predicted"/>
<evidence type="ECO:0000313" key="8">
    <source>
        <dbReference type="Proteomes" id="UP000267096"/>
    </source>
</evidence>
<dbReference type="InterPro" id="IPR001680">
    <property type="entry name" value="WD40_rpt"/>
</dbReference>
<dbReference type="InterPro" id="IPR020472">
    <property type="entry name" value="WD40_PAC1"/>
</dbReference>
<dbReference type="PANTHER" id="PTHR19854">
    <property type="entry name" value="TRANSDUCIN BETA-LIKE 3"/>
    <property type="match status" value="1"/>
</dbReference>
<dbReference type="Pfam" id="PF08625">
    <property type="entry name" value="Utp13"/>
    <property type="match status" value="1"/>
</dbReference>
<name>A0A0M3IYE4_ANISI</name>
<sequence>MNDLVRDLQLAHCIETFYTGGSVEWSADGRCLFTTCSNVVKALNVEDASTRYIIGDPEESSHVTCAQRVPNSNRLIVAYSNGLLVEYALPILGAVVPEGTELKPTLMKQWKSTHTAPIKILKFSPDSEMLATGSADFAVKVWKLDSQCCVASLKGTSAVTEALFVDADRILIGYMDGMKFCVAFMLDGVNVPLDPASQIVSLLLLNATTAATISRDQTIALVNVETNEKMKTLPLFEPVESAVLMDDGTMLTVGEEGILKSWQPMTGKLLKSTTICRCRIDQILRNPICGELLLISCESNLYILDERTFEVKREMVGFNDEIFDLEFVGSKSAEQKYMMVAANSPEIRMYSTQTWECHLISGHTESILSVISAPWDTSVFATSSKDNSFIVWKLDEGDRKTPVPRKIALATGHTNNVTAIRFSNTSKKHFIVSVSNDTTLKLWSLADVGTSDSECVKLSAASTLVAHSKDVTCVDVSANDRLCVTGSMDKTAKLWHIDRAKMQLGIAGTLSGHRRGVWDAKFSSTTQVIATCSGDCMVRVFSIGTKECLATLSGHPSAVLKAIFLNNDKQLLSADSGGLLKIWSLSGKDCVSTVEAHDDKIWTVLGYEDESRFVTAGSDGRIRIWEDVTEKKREEEELKRTQQIKDEQKLSNLIEQGRYAEALSFSLTLSRPYNCLQVVNAMLNQEDDSELRKAICDLLEEQLVILLDFASQWNTNSRTSSASQKVLNAVLRTFTPERLLKMPNFAAVVESFIPYTNRHFERLTKSRQNAAFLHYTWSQMRLSEENFVQRT</sequence>
<feature type="repeat" description="WD" evidence="5">
    <location>
        <begin position="594"/>
        <end position="626"/>
    </location>
</feature>
<dbReference type="PROSITE" id="PS50082">
    <property type="entry name" value="WD_REPEATS_2"/>
    <property type="match status" value="7"/>
</dbReference>
<dbReference type="PROSITE" id="PS50294">
    <property type="entry name" value="WD_REPEATS_REGION"/>
    <property type="match status" value="4"/>
</dbReference>
<reference evidence="7 8" key="2">
    <citation type="submission" date="2018-11" db="EMBL/GenBank/DDBJ databases">
        <authorList>
            <consortium name="Pathogen Informatics"/>
        </authorList>
    </citation>
    <scope>NUCLEOTIDE SEQUENCE [LARGE SCALE GENOMIC DNA]</scope>
</reference>
<feature type="repeat" description="WD" evidence="5">
    <location>
        <begin position="552"/>
        <end position="593"/>
    </location>
</feature>
<dbReference type="Proteomes" id="UP000267096">
    <property type="component" value="Unassembled WGS sequence"/>
</dbReference>
<evidence type="ECO:0000313" key="7">
    <source>
        <dbReference type="EMBL" id="VDK17446.1"/>
    </source>
</evidence>
<gene>
    <name evidence="7" type="ORF">ASIM_LOCUS177</name>
</gene>